<dbReference type="Proteomes" id="UP000011115">
    <property type="component" value="Unassembled WGS sequence"/>
</dbReference>
<reference evidence="1" key="2">
    <citation type="submission" date="2015-06" db="UniProtKB">
        <authorList>
            <consortium name="EnsemblPlants"/>
        </authorList>
    </citation>
    <scope>IDENTIFICATION</scope>
    <source>
        <strain evidence="1">DM1-3 516 R44</strain>
    </source>
</reference>
<dbReference type="InParanoid" id="M1DRK4"/>
<dbReference type="AlphaFoldDB" id="M1DRK4"/>
<name>M1DRK4_SOLTU</name>
<dbReference type="EnsemblPlants" id="PGSC0003DMT400093260">
    <property type="protein sequence ID" value="PGSC0003DMT400093260"/>
    <property type="gene ID" value="PGSC0003DMG400042831"/>
</dbReference>
<dbReference type="HOGENOM" id="CLU_2268626_0_0_1"/>
<organism evidence="1 2">
    <name type="scientific">Solanum tuberosum</name>
    <name type="common">Potato</name>
    <dbReference type="NCBI Taxonomy" id="4113"/>
    <lineage>
        <taxon>Eukaryota</taxon>
        <taxon>Viridiplantae</taxon>
        <taxon>Streptophyta</taxon>
        <taxon>Embryophyta</taxon>
        <taxon>Tracheophyta</taxon>
        <taxon>Spermatophyta</taxon>
        <taxon>Magnoliopsida</taxon>
        <taxon>eudicotyledons</taxon>
        <taxon>Gunneridae</taxon>
        <taxon>Pentapetalae</taxon>
        <taxon>asterids</taxon>
        <taxon>lamiids</taxon>
        <taxon>Solanales</taxon>
        <taxon>Solanaceae</taxon>
        <taxon>Solanoideae</taxon>
        <taxon>Solaneae</taxon>
        <taxon>Solanum</taxon>
    </lineage>
</organism>
<sequence length="103" mass="11691">MDTTWQKGQKHMKERRNEDLRIAEPIRRVAKSEKEQSVYHRAVPRSYTMLPNDPKHDDAEVVVVELNEIVVSNTISPLCFRLARESGHKTTTTKLMAGGSGST</sequence>
<protein>
    <submittedName>
        <fullName evidence="1">Uncharacterized protein</fullName>
    </submittedName>
</protein>
<dbReference type="Gramene" id="PGSC0003DMT400093260">
    <property type="protein sequence ID" value="PGSC0003DMT400093260"/>
    <property type="gene ID" value="PGSC0003DMG400042831"/>
</dbReference>
<evidence type="ECO:0000313" key="2">
    <source>
        <dbReference type="Proteomes" id="UP000011115"/>
    </source>
</evidence>
<reference evidence="2" key="1">
    <citation type="journal article" date="2011" name="Nature">
        <title>Genome sequence and analysis of the tuber crop potato.</title>
        <authorList>
            <consortium name="The Potato Genome Sequencing Consortium"/>
        </authorList>
    </citation>
    <scope>NUCLEOTIDE SEQUENCE [LARGE SCALE GENOMIC DNA]</scope>
    <source>
        <strain evidence="2">cv. DM1-3 516 R44</strain>
    </source>
</reference>
<dbReference type="PaxDb" id="4113-PGSC0003DMT400093260"/>
<accession>M1DRK4</accession>
<proteinExistence type="predicted"/>
<evidence type="ECO:0000313" key="1">
    <source>
        <dbReference type="EnsemblPlants" id="PGSC0003DMT400093260"/>
    </source>
</evidence>
<keyword evidence="2" id="KW-1185">Reference proteome</keyword>